<dbReference type="EMBL" id="JAUEPP010000001">
    <property type="protein sequence ID" value="KAK3355472.1"/>
    <property type="molecule type" value="Genomic_DNA"/>
</dbReference>
<organism evidence="3 4">
    <name type="scientific">Neurospora tetraspora</name>
    <dbReference type="NCBI Taxonomy" id="94610"/>
    <lineage>
        <taxon>Eukaryota</taxon>
        <taxon>Fungi</taxon>
        <taxon>Dikarya</taxon>
        <taxon>Ascomycota</taxon>
        <taxon>Pezizomycotina</taxon>
        <taxon>Sordariomycetes</taxon>
        <taxon>Sordariomycetidae</taxon>
        <taxon>Sordariales</taxon>
        <taxon>Sordariaceae</taxon>
        <taxon>Neurospora</taxon>
    </lineage>
</organism>
<dbReference type="Proteomes" id="UP001278500">
    <property type="component" value="Unassembled WGS sequence"/>
</dbReference>
<feature type="compositionally biased region" description="Basic and acidic residues" evidence="1">
    <location>
        <begin position="145"/>
        <end position="157"/>
    </location>
</feature>
<evidence type="ECO:0000256" key="1">
    <source>
        <dbReference type="SAM" id="MobiDB-lite"/>
    </source>
</evidence>
<keyword evidence="2" id="KW-0732">Signal</keyword>
<gene>
    <name evidence="3" type="ORF">B0H65DRAFT_544722</name>
</gene>
<dbReference type="GeneID" id="87866470"/>
<proteinExistence type="predicted"/>
<accession>A0AAE0JPM7</accession>
<feature type="region of interest" description="Disordered" evidence="1">
    <location>
        <begin position="72"/>
        <end position="177"/>
    </location>
</feature>
<sequence length="177" mass="19813">MAVAPHVLTTFRLAWTVITTEAATSSKEKKKAYEHVRRAMTIQRNAAELYKDGAISPQEYARLLAARLEMQQREGQSVGYRQPASSSPTDEDLDDSDEDLDNHHDHTDHLTIHDEDPSNSSQDVTDNDDDLTDPEGPNAITVVPHELEEHEEERVNENGDIGIIRHPPLAIVDDKDA</sequence>
<evidence type="ECO:0000313" key="3">
    <source>
        <dbReference type="EMBL" id="KAK3355472.1"/>
    </source>
</evidence>
<dbReference type="RefSeq" id="XP_062686850.1">
    <property type="nucleotide sequence ID" value="XM_062829316.1"/>
</dbReference>
<comment type="caution">
    <text evidence="3">The sequence shown here is derived from an EMBL/GenBank/DDBJ whole genome shotgun (WGS) entry which is preliminary data.</text>
</comment>
<protein>
    <recommendedName>
        <fullName evidence="5">SHOCT domain-containing protein</fullName>
    </recommendedName>
</protein>
<reference evidence="3" key="2">
    <citation type="submission" date="2023-06" db="EMBL/GenBank/DDBJ databases">
        <authorList>
            <consortium name="Lawrence Berkeley National Laboratory"/>
            <person name="Haridas S."/>
            <person name="Hensen N."/>
            <person name="Bonometti L."/>
            <person name="Westerberg I."/>
            <person name="Brannstrom I.O."/>
            <person name="Guillou S."/>
            <person name="Cros-Aarteil S."/>
            <person name="Calhoun S."/>
            <person name="Kuo A."/>
            <person name="Mondo S."/>
            <person name="Pangilinan J."/>
            <person name="Riley R."/>
            <person name="Labutti K."/>
            <person name="Andreopoulos B."/>
            <person name="Lipzen A."/>
            <person name="Chen C."/>
            <person name="Yanf M."/>
            <person name="Daum C."/>
            <person name="Ng V."/>
            <person name="Clum A."/>
            <person name="Steindorff A."/>
            <person name="Ohm R."/>
            <person name="Martin F."/>
            <person name="Silar P."/>
            <person name="Natvig D."/>
            <person name="Lalanne C."/>
            <person name="Gautier V."/>
            <person name="Ament-Velasquez S.L."/>
            <person name="Kruys A."/>
            <person name="Hutchinson M.I."/>
            <person name="Powell A.J."/>
            <person name="Barry K."/>
            <person name="Miller A.N."/>
            <person name="Grigoriev I.V."/>
            <person name="Debuchy R."/>
            <person name="Gladieux P."/>
            <person name="Thoren M.H."/>
            <person name="Johannesson H."/>
        </authorList>
    </citation>
    <scope>NUCLEOTIDE SEQUENCE</scope>
    <source>
        <strain evidence="3">CBS 560.94</strain>
    </source>
</reference>
<reference evidence="3" key="1">
    <citation type="journal article" date="2023" name="Mol. Phylogenet. Evol.">
        <title>Genome-scale phylogeny and comparative genomics of the fungal order Sordariales.</title>
        <authorList>
            <person name="Hensen N."/>
            <person name="Bonometti L."/>
            <person name="Westerberg I."/>
            <person name="Brannstrom I.O."/>
            <person name="Guillou S."/>
            <person name="Cros-Aarteil S."/>
            <person name="Calhoun S."/>
            <person name="Haridas S."/>
            <person name="Kuo A."/>
            <person name="Mondo S."/>
            <person name="Pangilinan J."/>
            <person name="Riley R."/>
            <person name="LaButti K."/>
            <person name="Andreopoulos B."/>
            <person name="Lipzen A."/>
            <person name="Chen C."/>
            <person name="Yan M."/>
            <person name="Daum C."/>
            <person name="Ng V."/>
            <person name="Clum A."/>
            <person name="Steindorff A."/>
            <person name="Ohm R.A."/>
            <person name="Martin F."/>
            <person name="Silar P."/>
            <person name="Natvig D.O."/>
            <person name="Lalanne C."/>
            <person name="Gautier V."/>
            <person name="Ament-Velasquez S.L."/>
            <person name="Kruys A."/>
            <person name="Hutchinson M.I."/>
            <person name="Powell A.J."/>
            <person name="Barry K."/>
            <person name="Miller A.N."/>
            <person name="Grigoriev I.V."/>
            <person name="Debuchy R."/>
            <person name="Gladieux P."/>
            <person name="Hiltunen Thoren M."/>
            <person name="Johannesson H."/>
        </authorList>
    </citation>
    <scope>NUCLEOTIDE SEQUENCE</scope>
    <source>
        <strain evidence="3">CBS 560.94</strain>
    </source>
</reference>
<feature type="chain" id="PRO_5042090549" description="SHOCT domain-containing protein" evidence="2">
    <location>
        <begin position="23"/>
        <end position="177"/>
    </location>
</feature>
<evidence type="ECO:0000256" key="2">
    <source>
        <dbReference type="SAM" id="SignalP"/>
    </source>
</evidence>
<feature type="signal peptide" evidence="2">
    <location>
        <begin position="1"/>
        <end position="22"/>
    </location>
</feature>
<evidence type="ECO:0008006" key="5">
    <source>
        <dbReference type="Google" id="ProtNLM"/>
    </source>
</evidence>
<keyword evidence="4" id="KW-1185">Reference proteome</keyword>
<feature type="compositionally biased region" description="Acidic residues" evidence="1">
    <location>
        <begin position="89"/>
        <end position="100"/>
    </location>
</feature>
<evidence type="ECO:0000313" key="4">
    <source>
        <dbReference type="Proteomes" id="UP001278500"/>
    </source>
</evidence>
<dbReference type="AlphaFoldDB" id="A0AAE0JPM7"/>
<name>A0AAE0JPM7_9PEZI</name>
<feature type="compositionally biased region" description="Basic and acidic residues" evidence="1">
    <location>
        <begin position="101"/>
        <end position="116"/>
    </location>
</feature>